<dbReference type="GO" id="GO:0003677">
    <property type="term" value="F:DNA binding"/>
    <property type="evidence" value="ECO:0007669"/>
    <property type="project" value="InterPro"/>
</dbReference>
<dbReference type="InterPro" id="IPR013762">
    <property type="entry name" value="Integrase-like_cat_sf"/>
</dbReference>
<protein>
    <recommendedName>
        <fullName evidence="2">Tyr recombinase domain-containing protein</fullName>
    </recommendedName>
</protein>
<evidence type="ECO:0000256" key="1">
    <source>
        <dbReference type="ARBA" id="ARBA00023172"/>
    </source>
</evidence>
<dbReference type="KEGG" id="agf:ET445_06615"/>
<keyword evidence="1" id="KW-0233">DNA recombination</keyword>
<dbReference type="SUPFAM" id="SSF56349">
    <property type="entry name" value="DNA breaking-rejoining enzymes"/>
    <property type="match status" value="1"/>
</dbReference>
<dbReference type="GO" id="GO:0015074">
    <property type="term" value="P:DNA integration"/>
    <property type="evidence" value="ECO:0007669"/>
    <property type="project" value="InterPro"/>
</dbReference>
<proteinExistence type="predicted"/>
<dbReference type="PROSITE" id="PS51898">
    <property type="entry name" value="TYR_RECOMBINASE"/>
    <property type="match status" value="1"/>
</dbReference>
<dbReference type="Gene3D" id="1.10.443.10">
    <property type="entry name" value="Intergrase catalytic core"/>
    <property type="match status" value="1"/>
</dbReference>
<evidence type="ECO:0000313" key="4">
    <source>
        <dbReference type="Proteomes" id="UP000291259"/>
    </source>
</evidence>
<organism evidence="3 4">
    <name type="scientific">Agromyces protaetiae</name>
    <dbReference type="NCBI Taxonomy" id="2509455"/>
    <lineage>
        <taxon>Bacteria</taxon>
        <taxon>Bacillati</taxon>
        <taxon>Actinomycetota</taxon>
        <taxon>Actinomycetes</taxon>
        <taxon>Micrococcales</taxon>
        <taxon>Microbacteriaceae</taxon>
        <taxon>Agromyces</taxon>
    </lineage>
</organism>
<gene>
    <name evidence="3" type="ORF">ET445_06615</name>
</gene>
<dbReference type="InterPro" id="IPR011010">
    <property type="entry name" value="DNA_brk_join_enz"/>
</dbReference>
<dbReference type="GO" id="GO:0006310">
    <property type="term" value="P:DNA recombination"/>
    <property type="evidence" value="ECO:0007669"/>
    <property type="project" value="UniProtKB-KW"/>
</dbReference>
<name>A0A4P6FA49_9MICO</name>
<keyword evidence="4" id="KW-1185">Reference proteome</keyword>
<dbReference type="EMBL" id="CP035491">
    <property type="protein sequence ID" value="QAY73070.1"/>
    <property type="molecule type" value="Genomic_DNA"/>
</dbReference>
<feature type="domain" description="Tyr recombinase" evidence="2">
    <location>
        <begin position="62"/>
        <end position="182"/>
    </location>
</feature>
<dbReference type="OrthoDB" id="1822491at2"/>
<dbReference type="AlphaFoldDB" id="A0A4P6FA49"/>
<dbReference type="Proteomes" id="UP000291259">
    <property type="component" value="Chromosome"/>
</dbReference>
<evidence type="ECO:0000259" key="2">
    <source>
        <dbReference type="PROSITE" id="PS51898"/>
    </source>
</evidence>
<sequence length="182" mass="19728">MALSRRSASAAHRCTSESCSSARRSVSKRRARGALAAARRRPAFAVHRLEVKQPSMRESISPVSRALTLEQIGTLLGLIPDGVYRRYFAALVYTGMSAGEATALRVGDIDFGRGVIRVNRSLRPGMRGELVEQMPKSHKSRDLPLIDTLRPFAEAAARGEQGSALLLTVPMAGVCLTIPMRA</sequence>
<accession>A0A4P6FA49</accession>
<reference evidence="3 4" key="1">
    <citation type="submission" date="2019-01" db="EMBL/GenBank/DDBJ databases">
        <title>Genome sequencing of strain FW100M-8.</title>
        <authorList>
            <person name="Heo J."/>
            <person name="Kim S.-J."/>
            <person name="Kim J.-S."/>
            <person name="Hong S.-B."/>
            <person name="Kwon S.-W."/>
        </authorList>
    </citation>
    <scope>NUCLEOTIDE SEQUENCE [LARGE SCALE GENOMIC DNA]</scope>
    <source>
        <strain evidence="3 4">FW100M-8</strain>
    </source>
</reference>
<dbReference type="InterPro" id="IPR002104">
    <property type="entry name" value="Integrase_catalytic"/>
</dbReference>
<evidence type="ECO:0000313" key="3">
    <source>
        <dbReference type="EMBL" id="QAY73070.1"/>
    </source>
</evidence>